<accession>A0A494XZ00</accession>
<dbReference type="PANTHER" id="PTHR44216:SF3">
    <property type="entry name" value="PROTEIN O-MANNOSYL-TRANSFERASE TMTC2"/>
    <property type="match status" value="1"/>
</dbReference>
<keyword evidence="1" id="KW-0802">TPR repeat</keyword>
<dbReference type="SUPFAM" id="SSF56059">
    <property type="entry name" value="Glutathione synthetase ATP-binding domain-like"/>
    <property type="match status" value="1"/>
</dbReference>
<protein>
    <submittedName>
        <fullName evidence="2">Uncharacterized protein</fullName>
    </submittedName>
</protein>
<dbReference type="Gene3D" id="1.25.40.10">
    <property type="entry name" value="Tetratricopeptide repeat domain"/>
    <property type="match status" value="1"/>
</dbReference>
<gene>
    <name evidence="2" type="ORF">D7S86_11000</name>
</gene>
<dbReference type="RefSeq" id="WP_121086336.1">
    <property type="nucleotide sequence ID" value="NZ_RBZU01000004.1"/>
</dbReference>
<dbReference type="PROSITE" id="PS50005">
    <property type="entry name" value="TPR"/>
    <property type="match status" value="1"/>
</dbReference>
<sequence>MSVEQMLDEALVHHKEGRLAQAEPLYRAAIDAEPEHADAILNLTRILMLTSRTEEAKRWLNWRLADAPDDVVAHRQLGFAHASQNEAAQALVSFQTVIELEPTDAGAHEIIAHLLKNVGRVTEAQDNFRRSAALRAPVKFAHAIGNGPAFRVLVLFAPGAGNTPYFYMMRIGTYDCHMLTFVPGIEYDIEALRASTDVVMNLIADFDTAGSQLPHIAPLLEKIGRPVVNHPERILQTGRELMSRRLASIDNCIMPVTRRYTAEQMHDRAYARETPAFTYPLLVRRAGTHGGEDFDKVDDEAALVAFIAQTRAEYYYVTQYVDYRSDDGFFRKYRFMFIDGEILPYHLAIDTQWKIHHATTDMLHQKWMQDEEADFLNNPRHYFKDKHYAALVAIRDSVGLDYWGIDCGIDREGRVVVFEANATMLVHTRFKAFPYKKPAVVRIKRAFDAMLERRAVVAKAAAAKDAAPSSLA</sequence>
<reference evidence="2 3" key="1">
    <citation type="submission" date="2018-10" db="EMBL/GenBank/DDBJ databases">
        <title>Robbsia sp. DHC34, isolated from soil.</title>
        <authorList>
            <person name="Gao Z.-H."/>
            <person name="Qiu L.-H."/>
        </authorList>
    </citation>
    <scope>NUCLEOTIDE SEQUENCE [LARGE SCALE GENOMIC DNA]</scope>
    <source>
        <strain evidence="2 3">DHC34</strain>
    </source>
</reference>
<dbReference type="SUPFAM" id="SSF48452">
    <property type="entry name" value="TPR-like"/>
    <property type="match status" value="1"/>
</dbReference>
<proteinExistence type="predicted"/>
<name>A0A494XZ00_9BURK</name>
<dbReference type="GO" id="GO:0000030">
    <property type="term" value="F:mannosyltransferase activity"/>
    <property type="evidence" value="ECO:0007669"/>
    <property type="project" value="TreeGrafter"/>
</dbReference>
<keyword evidence="3" id="KW-1185">Reference proteome</keyword>
<dbReference type="Pfam" id="PF14559">
    <property type="entry name" value="TPR_19"/>
    <property type="match status" value="1"/>
</dbReference>
<dbReference type="GO" id="GO:0035269">
    <property type="term" value="P:protein O-linked glycosylation via mannose"/>
    <property type="evidence" value="ECO:0007669"/>
    <property type="project" value="TreeGrafter"/>
</dbReference>
<dbReference type="EMBL" id="RBZU01000004">
    <property type="protein sequence ID" value="RKP55742.1"/>
    <property type="molecule type" value="Genomic_DNA"/>
</dbReference>
<feature type="repeat" description="TPR" evidence="1">
    <location>
        <begin position="71"/>
        <end position="104"/>
    </location>
</feature>
<dbReference type="Proteomes" id="UP000270342">
    <property type="component" value="Unassembled WGS sequence"/>
</dbReference>
<dbReference type="InterPro" id="IPR019734">
    <property type="entry name" value="TPR_rpt"/>
</dbReference>
<comment type="caution">
    <text evidence="2">The sequence shown here is derived from an EMBL/GenBank/DDBJ whole genome shotgun (WGS) entry which is preliminary data.</text>
</comment>
<organism evidence="2 3">
    <name type="scientific">Pararobbsia silviterrae</name>
    <dbReference type="NCBI Taxonomy" id="1792498"/>
    <lineage>
        <taxon>Bacteria</taxon>
        <taxon>Pseudomonadati</taxon>
        <taxon>Pseudomonadota</taxon>
        <taxon>Betaproteobacteria</taxon>
        <taxon>Burkholderiales</taxon>
        <taxon>Burkholderiaceae</taxon>
        <taxon>Pararobbsia</taxon>
    </lineage>
</organism>
<dbReference type="PANTHER" id="PTHR44216">
    <property type="entry name" value="PROTEIN O-MANNOSYL-TRANSFERASE TMTC2"/>
    <property type="match status" value="1"/>
</dbReference>
<evidence type="ECO:0000256" key="1">
    <source>
        <dbReference type="PROSITE-ProRule" id="PRU00339"/>
    </source>
</evidence>
<evidence type="ECO:0000313" key="2">
    <source>
        <dbReference type="EMBL" id="RKP55742.1"/>
    </source>
</evidence>
<evidence type="ECO:0000313" key="3">
    <source>
        <dbReference type="Proteomes" id="UP000270342"/>
    </source>
</evidence>
<dbReference type="InterPro" id="IPR052384">
    <property type="entry name" value="TMTC_O-mannosyltransferase"/>
</dbReference>
<dbReference type="InterPro" id="IPR011990">
    <property type="entry name" value="TPR-like_helical_dom_sf"/>
</dbReference>
<dbReference type="AlphaFoldDB" id="A0A494XZ00"/>
<dbReference type="SMART" id="SM00028">
    <property type="entry name" value="TPR"/>
    <property type="match status" value="3"/>
</dbReference>
<dbReference type="OrthoDB" id="5297883at2"/>